<keyword evidence="2" id="KW-0812">Transmembrane</keyword>
<feature type="domain" description="TraG N-terminal Proteobacteria" evidence="3">
    <location>
        <begin position="6"/>
        <end position="472"/>
    </location>
</feature>
<feature type="transmembrane region" description="Helical" evidence="2">
    <location>
        <begin position="378"/>
        <end position="398"/>
    </location>
</feature>
<keyword evidence="2" id="KW-0472">Membrane</keyword>
<feature type="transmembrane region" description="Helical" evidence="2">
    <location>
        <begin position="32"/>
        <end position="51"/>
    </location>
</feature>
<reference evidence="4 5" key="1">
    <citation type="submission" date="2019-10" db="EMBL/GenBank/DDBJ databases">
        <title>Two novel species isolated from a subtropical stream in China.</title>
        <authorList>
            <person name="Lu H."/>
        </authorList>
    </citation>
    <scope>NUCLEOTIDE SEQUENCE [LARGE SCALE GENOMIC DNA]</scope>
    <source>
        <strain evidence="4 5">FT29W</strain>
    </source>
</reference>
<dbReference type="Proteomes" id="UP000440498">
    <property type="component" value="Unassembled WGS sequence"/>
</dbReference>
<keyword evidence="5" id="KW-1185">Reference proteome</keyword>
<feature type="transmembrane region" description="Helical" evidence="2">
    <location>
        <begin position="436"/>
        <end position="457"/>
    </location>
</feature>
<feature type="region of interest" description="Disordered" evidence="1">
    <location>
        <begin position="939"/>
        <end position="963"/>
    </location>
</feature>
<evidence type="ECO:0000259" key="3">
    <source>
        <dbReference type="Pfam" id="PF07916"/>
    </source>
</evidence>
<proteinExistence type="predicted"/>
<dbReference type="Pfam" id="PF07916">
    <property type="entry name" value="TraG_N"/>
    <property type="match status" value="1"/>
</dbReference>
<dbReference type="EMBL" id="WHUG01000009">
    <property type="protein sequence ID" value="MQA40584.1"/>
    <property type="molecule type" value="Genomic_DNA"/>
</dbReference>
<feature type="transmembrane region" description="Helical" evidence="2">
    <location>
        <begin position="58"/>
        <end position="76"/>
    </location>
</feature>
<evidence type="ECO:0000313" key="4">
    <source>
        <dbReference type="EMBL" id="MQA40584.1"/>
    </source>
</evidence>
<protein>
    <submittedName>
        <fullName evidence="4">Conjugal transfer protein TraG</fullName>
    </submittedName>
</protein>
<evidence type="ECO:0000256" key="1">
    <source>
        <dbReference type="SAM" id="MobiDB-lite"/>
    </source>
</evidence>
<dbReference type="RefSeq" id="WP_152839882.1">
    <property type="nucleotide sequence ID" value="NZ_WHUG01000009.1"/>
</dbReference>
<keyword evidence="2" id="KW-1133">Transmembrane helix</keyword>
<dbReference type="AlphaFoldDB" id="A0A6A7N660"/>
<name>A0A6A7N660_9BURK</name>
<gene>
    <name evidence="4" type="ORF">GEV02_20740</name>
</gene>
<dbReference type="InterPro" id="IPR012931">
    <property type="entry name" value="TraG_N_Proteobacteria"/>
</dbReference>
<evidence type="ECO:0000256" key="2">
    <source>
        <dbReference type="SAM" id="Phobius"/>
    </source>
</evidence>
<organism evidence="4 5">
    <name type="scientific">Rugamonas aquatica</name>
    <dbReference type="NCBI Taxonomy" id="2743357"/>
    <lineage>
        <taxon>Bacteria</taxon>
        <taxon>Pseudomonadati</taxon>
        <taxon>Pseudomonadota</taxon>
        <taxon>Betaproteobacteria</taxon>
        <taxon>Burkholderiales</taxon>
        <taxon>Oxalobacteraceae</taxon>
        <taxon>Telluria group</taxon>
        <taxon>Rugamonas</taxon>
    </lineage>
</organism>
<evidence type="ECO:0000313" key="5">
    <source>
        <dbReference type="Proteomes" id="UP000440498"/>
    </source>
</evidence>
<accession>A0A6A7N660</accession>
<feature type="transmembrane region" description="Helical" evidence="2">
    <location>
        <begin position="7"/>
        <end position="26"/>
    </location>
</feature>
<feature type="transmembrane region" description="Helical" evidence="2">
    <location>
        <begin position="353"/>
        <end position="371"/>
    </location>
</feature>
<sequence>MSMPLEVYCYGNGASLAGVFNAIAMVSGAGNFAIAVGFVLVCGFIIAMLAYALAPQRLAGWQWLASMTLVLTVLFVPKQEVAIIEIGGVDPPRIVDHVPLGVASLSSMISTLFHALTDLIETSFQTIPISGGVLPAELSYQKNGLMFGSRVVTAVNAVKFSDPVFRADLLNFIIDCTAPDLAMPVSAGGLDPKAFAQATDVWAMMASPNPARFTSITTNTGPVLKTCPDAYAILNTAMPGHQTTLLAWLAQKLHPTTAGGATAADMSDEVQQAYLRAGLATASDDAQKIVLQAAMINAIGDAAQLDSAHSGDTSAVLIGLGEAQALRQTNMTWQAYAKVAEQALPVVRNVIEAMLYAMFPIVVLLLMLTYGRETARAVGNYAEIMIWIQLWPPLYAILNYISSIYAQQDLLSSAYVASGIYGLTLQSKAIVDSTSLSGQAVVGYLTVSIPFLAWSLLKRMETFGTAVAGGLTALQGTLSSTVGAAAAGNASLGNLTLGQVNASPSMSSPFFTRNQDHASGDTTTRNVLSGRESISRLMNQGAGEIKIAHRVSSQEATDAKRSTLAAEQRMQSDRSAVSTARVEALTWLSHHGGGVRNNDGVSTDQTQSVLTSLADVRGIAEQHAKDWNISTDEGVQLLLKSGVEGGASLGMIMGAVKAAGLPKPIQKLANAIDVGVKGEASGGYSWKGGMTESQKQALATLNQDELRKVGQVGKAVREQNGWERLLQSDTQSGKDIAARLQRAESAEKASSAEFNRAMQYSESVSHAVGDEMTVSIDLARSPDNPELFHRLNSASRPDGQAAFLNYANAIAAAQTTVARGAVSAPVQFKDGTQVPQSAEEVELQYQKALERLRSEADIVAVHTANARLVPGAPAPEQVRPNVEALVDPVQMRKFEDKQQAHRVQYEKDFQATVPSFDKSAGRRAKGELKKVTDGLYRGKSVVDGLDGAKPSAVTKQPGPSDKH</sequence>
<comment type="caution">
    <text evidence="4">The sequence shown here is derived from an EMBL/GenBank/DDBJ whole genome shotgun (WGS) entry which is preliminary data.</text>
</comment>